<organism evidence="7 8">
    <name type="scientific">Polluticaenibacter yanchengensis</name>
    <dbReference type="NCBI Taxonomy" id="3014562"/>
    <lineage>
        <taxon>Bacteria</taxon>
        <taxon>Pseudomonadati</taxon>
        <taxon>Bacteroidota</taxon>
        <taxon>Chitinophagia</taxon>
        <taxon>Chitinophagales</taxon>
        <taxon>Chitinophagaceae</taxon>
        <taxon>Polluticaenibacter</taxon>
    </lineage>
</organism>
<evidence type="ECO:0000256" key="1">
    <source>
        <dbReference type="ARBA" id="ARBA00001231"/>
    </source>
</evidence>
<dbReference type="Gene3D" id="3.40.50.1700">
    <property type="entry name" value="Glycoside hydrolase family 3 C-terminal domain"/>
    <property type="match status" value="1"/>
</dbReference>
<proteinExistence type="inferred from homology"/>
<dbReference type="SUPFAM" id="SSF52279">
    <property type="entry name" value="Beta-D-glucan exohydrolase, C-terminal domain"/>
    <property type="match status" value="1"/>
</dbReference>
<dbReference type="EC" id="3.2.1.52" evidence="3"/>
<dbReference type="InterPro" id="IPR036881">
    <property type="entry name" value="Glyco_hydro_3_C_sf"/>
</dbReference>
<dbReference type="EMBL" id="JAQGEF010000008">
    <property type="protein sequence ID" value="MDA3614834.1"/>
    <property type="molecule type" value="Genomic_DNA"/>
</dbReference>
<evidence type="ECO:0000256" key="4">
    <source>
        <dbReference type="ARBA" id="ARBA00022801"/>
    </source>
</evidence>
<evidence type="ECO:0000313" key="7">
    <source>
        <dbReference type="EMBL" id="MDA3614834.1"/>
    </source>
</evidence>
<sequence>MRLITIYLLTIIFSIQAVRAQKPEAIKWADSVLQSLTLKERVAQLMVVRSSQPNAMLDKHIDSLVEKYNIGAICAFQGTPLQHATMFNRIQEKAKTPIMVTVDGEWGLGMRFTGVNNLPYQLTMGALPNAGQVYRAGEIIARQCRRMNIHVNYAPVVDINNNPNNPVIGLRSFGEDKYKVALFGTRIMEGMQDNHIMACAKHFPGHGDVAVDSHYDLPVIKKTKEQLDSLELYPFKQLIAHGVQSVMVAHLSIPAIDTTPNRPTSLSPANINGLLRKDLGFAGLTFTDALEMKGVSKFFPSGEAAVQSLIAGNDMLCLPEDVPASINAVLNAIDSGLISETYLNEKCRKVLLAKYEYVKDYVEPVFITDLLKDLNAEVDTFRAAVAEKSLTVLAMPETFSFLQKQDSLKTVYINLGAKANSTISASFADTYNIDIIDLPFTNSSAIDNFNVKQLQKYDRVVVALHGVTRSTAKNFGIPASAIKLIKAIDKTGKPTLNMVFGNPYIIAQLDSVKGLVACYEDDVMFRENAYKWLTGSFDASGTLPVTIGKYPFGSGIVKKKS</sequence>
<dbReference type="Pfam" id="PF00933">
    <property type="entry name" value="Glyco_hydro_3"/>
    <property type="match status" value="1"/>
</dbReference>
<gene>
    <name evidence="7" type="ORF">O3P16_08440</name>
</gene>
<dbReference type="PANTHER" id="PTHR30480:SF13">
    <property type="entry name" value="BETA-HEXOSAMINIDASE"/>
    <property type="match status" value="1"/>
</dbReference>
<evidence type="ECO:0000313" key="8">
    <source>
        <dbReference type="Proteomes" id="UP001210231"/>
    </source>
</evidence>
<dbReference type="InterPro" id="IPR050226">
    <property type="entry name" value="NagZ_Beta-hexosaminidase"/>
</dbReference>
<dbReference type="Proteomes" id="UP001210231">
    <property type="component" value="Unassembled WGS sequence"/>
</dbReference>
<reference evidence="7 8" key="1">
    <citation type="submission" date="2022-12" db="EMBL/GenBank/DDBJ databases">
        <title>Chitinophagaceae gen. sp. nov., a new member of the family Chitinophagaceae, isolated from soil in a chemical factory.</title>
        <authorList>
            <person name="Ke Z."/>
        </authorList>
    </citation>
    <scope>NUCLEOTIDE SEQUENCE [LARGE SCALE GENOMIC DNA]</scope>
    <source>
        <strain evidence="7 8">LY-5</strain>
    </source>
</reference>
<dbReference type="InterPro" id="IPR036962">
    <property type="entry name" value="Glyco_hydro_3_N_sf"/>
</dbReference>
<evidence type="ECO:0000256" key="3">
    <source>
        <dbReference type="ARBA" id="ARBA00012663"/>
    </source>
</evidence>
<comment type="catalytic activity">
    <reaction evidence="1">
        <text>Hydrolysis of terminal non-reducing N-acetyl-D-hexosamine residues in N-acetyl-beta-D-hexosaminides.</text>
        <dbReference type="EC" id="3.2.1.52"/>
    </reaction>
</comment>
<protein>
    <recommendedName>
        <fullName evidence="3">beta-N-acetylhexosaminidase</fullName>
        <ecNumber evidence="3">3.2.1.52</ecNumber>
    </recommendedName>
</protein>
<dbReference type="InterPro" id="IPR001764">
    <property type="entry name" value="Glyco_hydro_3_N"/>
</dbReference>
<dbReference type="RefSeq" id="WP_407031160.1">
    <property type="nucleotide sequence ID" value="NZ_JAQGEF010000008.1"/>
</dbReference>
<evidence type="ECO:0000259" key="6">
    <source>
        <dbReference type="Pfam" id="PF00933"/>
    </source>
</evidence>
<feature type="domain" description="Glycoside hydrolase family 3 N-terminal" evidence="6">
    <location>
        <begin position="37"/>
        <end position="351"/>
    </location>
</feature>
<dbReference type="PANTHER" id="PTHR30480">
    <property type="entry name" value="BETA-HEXOSAMINIDASE-RELATED"/>
    <property type="match status" value="1"/>
</dbReference>
<dbReference type="Gene3D" id="3.20.20.300">
    <property type="entry name" value="Glycoside hydrolase, family 3, N-terminal domain"/>
    <property type="match status" value="1"/>
</dbReference>
<name>A0ABT4UJS3_9BACT</name>
<evidence type="ECO:0000256" key="5">
    <source>
        <dbReference type="ARBA" id="ARBA00023295"/>
    </source>
</evidence>
<evidence type="ECO:0000256" key="2">
    <source>
        <dbReference type="ARBA" id="ARBA00005336"/>
    </source>
</evidence>
<keyword evidence="4" id="KW-0378">Hydrolase</keyword>
<comment type="similarity">
    <text evidence="2">Belongs to the glycosyl hydrolase 3 family.</text>
</comment>
<keyword evidence="5" id="KW-0326">Glycosidase</keyword>
<accession>A0ABT4UJS3</accession>
<dbReference type="InterPro" id="IPR017853">
    <property type="entry name" value="GH"/>
</dbReference>
<comment type="caution">
    <text evidence="7">The sequence shown here is derived from an EMBL/GenBank/DDBJ whole genome shotgun (WGS) entry which is preliminary data.</text>
</comment>
<keyword evidence="8" id="KW-1185">Reference proteome</keyword>
<dbReference type="SUPFAM" id="SSF51445">
    <property type="entry name" value="(Trans)glycosidases"/>
    <property type="match status" value="1"/>
</dbReference>